<dbReference type="AlphaFoldDB" id="A0A127FA65"/>
<dbReference type="EMBL" id="CP011971">
    <property type="protein sequence ID" value="AMN46480.1"/>
    <property type="molecule type" value="Genomic_DNA"/>
</dbReference>
<dbReference type="RefSeq" id="WP_083536469.1">
    <property type="nucleotide sequence ID" value="NZ_CP011971.1"/>
</dbReference>
<keyword evidence="3" id="KW-1185">Reference proteome</keyword>
<dbReference type="Gene3D" id="1.20.144.10">
    <property type="entry name" value="Phosphatidic acid phosphatase type 2/haloperoxidase"/>
    <property type="match status" value="1"/>
</dbReference>
<accession>A0A127FA65</accession>
<reference evidence="2 3" key="1">
    <citation type="submission" date="2015-06" db="EMBL/GenBank/DDBJ databases">
        <title>A Comprehensive Approach to Explore the Metabolic and Phylogenetic Diversity of Bacterial Steroid Degradation in the Environment: Testosterone as an Example.</title>
        <authorList>
            <person name="Yang F.-C."/>
            <person name="Chen Y.-L."/>
            <person name="Yu C.-P."/>
            <person name="Tang S.-L."/>
            <person name="Wang P.-H."/>
            <person name="Ismail W."/>
            <person name="Wang C.-H."/>
            <person name="Yang C.-Y."/>
            <person name="Chiang Y.-R."/>
        </authorList>
    </citation>
    <scope>NUCLEOTIDE SEQUENCE [LARGE SCALE GENOMIC DNA]</scope>
    <source>
        <strain evidence="2 3">DSM 18526</strain>
    </source>
</reference>
<dbReference type="InterPro" id="IPR000326">
    <property type="entry name" value="PAP2/HPO"/>
</dbReference>
<evidence type="ECO:0000259" key="1">
    <source>
        <dbReference type="Pfam" id="PF01569"/>
    </source>
</evidence>
<protein>
    <recommendedName>
        <fullName evidence="1">Phosphatidic acid phosphatase type 2/haloperoxidase domain-containing protein</fullName>
    </recommendedName>
</protein>
<dbReference type="SUPFAM" id="SSF48317">
    <property type="entry name" value="Acid phosphatase/Vanadium-dependent haloperoxidase"/>
    <property type="match status" value="1"/>
</dbReference>
<dbReference type="InterPro" id="IPR036938">
    <property type="entry name" value="PAP2/HPO_sf"/>
</dbReference>
<organism evidence="2 3">
    <name type="scientific">Steroidobacter denitrificans</name>
    <dbReference type="NCBI Taxonomy" id="465721"/>
    <lineage>
        <taxon>Bacteria</taxon>
        <taxon>Pseudomonadati</taxon>
        <taxon>Pseudomonadota</taxon>
        <taxon>Gammaproteobacteria</taxon>
        <taxon>Steroidobacterales</taxon>
        <taxon>Steroidobacteraceae</taxon>
        <taxon>Steroidobacter</taxon>
    </lineage>
</organism>
<evidence type="ECO:0000313" key="2">
    <source>
        <dbReference type="EMBL" id="AMN46480.1"/>
    </source>
</evidence>
<dbReference type="Pfam" id="PF01569">
    <property type="entry name" value="PAP2"/>
    <property type="match status" value="1"/>
</dbReference>
<evidence type="ECO:0000313" key="3">
    <source>
        <dbReference type="Proteomes" id="UP000070250"/>
    </source>
</evidence>
<feature type="domain" description="Phosphatidic acid phosphatase type 2/haloperoxidase" evidence="1">
    <location>
        <begin position="114"/>
        <end position="233"/>
    </location>
</feature>
<dbReference type="KEGG" id="sdf:ACG33_05070"/>
<proteinExistence type="predicted"/>
<sequence>MPSLADLSKASTTFPITWRFTGLLLWNAIAIALLLSWLWAPTRMLWDLFDDVLFVDLNFRLADTSGWAWFWAIMNLRPMDIVSGLAMLAFVMRADFIFPAAKVRPALLTFIALMLLAVVLRISFDLGVVRPLEMSRPSPSLSVEGAIRLSELFPDWTLPTKDSSSKSFPGDHAALTLAWALLLSLYARGWRLVAVWGVSTILLLPRLIAGAHWGSDDFVGGLFIACLSIGWGCYTPYAAWMQQRLERLTTPFRERLSRLPGIRRLTVLQ</sequence>
<dbReference type="STRING" id="465721.ACG33_05070"/>
<dbReference type="Proteomes" id="UP000070250">
    <property type="component" value="Chromosome"/>
</dbReference>
<gene>
    <name evidence="2" type="ORF">ACG33_05070</name>
</gene>
<dbReference type="OrthoDB" id="8477781at2"/>
<name>A0A127FA65_STEDE</name>